<keyword evidence="2" id="KW-1185">Reference proteome</keyword>
<dbReference type="Proteomes" id="UP001140076">
    <property type="component" value="Unassembled WGS sequence"/>
</dbReference>
<evidence type="ECO:0000313" key="2">
    <source>
        <dbReference type="Proteomes" id="UP001140076"/>
    </source>
</evidence>
<accession>A0A9X3SH13</accession>
<dbReference type="Gene3D" id="3.40.50.150">
    <property type="entry name" value="Vaccinia Virus protein VP39"/>
    <property type="match status" value="1"/>
</dbReference>
<reference evidence="1" key="1">
    <citation type="submission" date="2021-10" db="EMBL/GenBank/DDBJ databases">
        <title>Streptomonospora sp. nov., isolated from mangrove soil.</title>
        <authorList>
            <person name="Chen X."/>
            <person name="Ge X."/>
            <person name="Liu W."/>
        </authorList>
    </citation>
    <scope>NUCLEOTIDE SEQUENCE</scope>
    <source>
        <strain evidence="1">S1-112</strain>
    </source>
</reference>
<dbReference type="Pfam" id="PF04672">
    <property type="entry name" value="Methyltransf_19"/>
    <property type="match status" value="1"/>
</dbReference>
<evidence type="ECO:0000313" key="1">
    <source>
        <dbReference type="EMBL" id="MDA0567462.1"/>
    </source>
</evidence>
<dbReference type="InterPro" id="IPR029063">
    <property type="entry name" value="SAM-dependent_MTases_sf"/>
</dbReference>
<dbReference type="RefSeq" id="WP_270074708.1">
    <property type="nucleotide sequence ID" value="NZ_JAJAQC010000057.1"/>
</dbReference>
<gene>
    <name evidence="1" type="ORF">LG943_24515</name>
</gene>
<comment type="caution">
    <text evidence="1">The sequence shown here is derived from an EMBL/GenBank/DDBJ whole genome shotgun (WGS) entry which is preliminary data.</text>
</comment>
<dbReference type="AlphaFoldDB" id="A0A9X3SH13"/>
<keyword evidence="1" id="KW-0489">Methyltransferase</keyword>
<dbReference type="SUPFAM" id="SSF53335">
    <property type="entry name" value="S-adenosyl-L-methionine-dependent methyltransferases"/>
    <property type="match status" value="1"/>
</dbReference>
<dbReference type="GO" id="GO:0008168">
    <property type="term" value="F:methyltransferase activity"/>
    <property type="evidence" value="ECO:0007669"/>
    <property type="project" value="UniProtKB-KW"/>
</dbReference>
<dbReference type="InterPro" id="IPR006764">
    <property type="entry name" value="SAM_dep_MeTrfase_SAV2177_type"/>
</dbReference>
<organism evidence="1 2">
    <name type="scientific">Streptomonospora mangrovi</name>
    <dbReference type="NCBI Taxonomy" id="2883123"/>
    <lineage>
        <taxon>Bacteria</taxon>
        <taxon>Bacillati</taxon>
        <taxon>Actinomycetota</taxon>
        <taxon>Actinomycetes</taxon>
        <taxon>Streptosporangiales</taxon>
        <taxon>Nocardiopsidaceae</taxon>
        <taxon>Streptomonospora</taxon>
    </lineage>
</organism>
<proteinExistence type="predicted"/>
<protein>
    <submittedName>
        <fullName evidence="1">SAM-dependent methyltransferase</fullName>
    </submittedName>
</protein>
<keyword evidence="1" id="KW-0808">Transferase</keyword>
<sequence length="277" mass="30822">MSAPTPPGPPAPAGVDTTVPSAARLYDYYLDGKNNYAVDREMGGKLLKAVPELKMAAHANRLFLGRAVEFMAEQGVDQFVDVGSGLPTQDPVHEVARRHIPDARVVYVDHDPVVRVHAEALLADRPEITGVVLGDMREPEKVFRADDLVSRIDLNRPVGLLLIAVLHFLKDEQAPYELVRRYLDRLAPGSYIAITHLERDTHPERADFLQQMYESTSSPGQIRSGDEIARFFADVTLVEPGLVHIADWRPRDTQPYYSPEQVWGLGGVARWDGPARS</sequence>
<dbReference type="EMBL" id="JAJAQC010000057">
    <property type="protein sequence ID" value="MDA0567462.1"/>
    <property type="molecule type" value="Genomic_DNA"/>
</dbReference>
<dbReference type="PIRSF" id="PIRSF017393">
    <property type="entry name" value="MTase_SAV2177"/>
    <property type="match status" value="1"/>
</dbReference>
<dbReference type="GO" id="GO:0032259">
    <property type="term" value="P:methylation"/>
    <property type="evidence" value="ECO:0007669"/>
    <property type="project" value="UniProtKB-KW"/>
</dbReference>
<name>A0A9X3SH13_9ACTN</name>